<dbReference type="GO" id="GO:0051460">
    <property type="term" value="P:negative regulation of corticotropin secretion"/>
    <property type="evidence" value="ECO:0007669"/>
    <property type="project" value="TreeGrafter"/>
</dbReference>
<dbReference type="PANTHER" id="PTHR10278:SF0">
    <property type="entry name" value="CORTICOTROPIN-RELEASING FACTOR-BINDING PROTEIN"/>
    <property type="match status" value="1"/>
</dbReference>
<dbReference type="InterPro" id="IPR056177">
    <property type="entry name" value="CRF-BP_N"/>
</dbReference>
<evidence type="ECO:0000256" key="4">
    <source>
        <dbReference type="ARBA" id="ARBA00023157"/>
    </source>
</evidence>
<sequence length="341" mass="38044">MVFRRFFAICFIQFLCQVFAFPEITRHNSPSLKGKLTALRRSDNEPHAYSREIYCPVDMIGIQGEYYYTSQGTEDKICNVYLLAEPDEVVEIEFKDANFQCDETNQLLWFDGWSMGIGSFPSMNDHPLNMTERSQMICPEGDTPLTFRAHQNAAMMSFILPSRGAGFTIILKPRKTSEPCNVMAPNPSGMHTITNYGGSRNCSLSVIYPTRIRVVEMMVGQNEAEATLRCKNVEDYVEFLAGNGLDVLDMRQDAVLCGSAGLINPASRISSRSGAVPTVVPASLQSASLSDLRTCTHGMNINLNCQNSVVRLVSGGEQNNFITVEFMKSYSSKNDCEFPDY</sequence>
<keyword evidence="3 6" id="KW-0732">Signal</keyword>
<evidence type="ECO:0000313" key="10">
    <source>
        <dbReference type="Proteomes" id="UP001152320"/>
    </source>
</evidence>
<keyword evidence="10" id="KW-1185">Reference proteome</keyword>
<accession>A0A9Q1BZR4</accession>
<evidence type="ECO:0000256" key="3">
    <source>
        <dbReference type="ARBA" id="ARBA00022729"/>
    </source>
</evidence>
<feature type="domain" description="Corticotropin-releasing factor binding protein C-terminal" evidence="8">
    <location>
        <begin position="182"/>
        <end position="259"/>
    </location>
</feature>
<dbReference type="InterPro" id="IPR056178">
    <property type="entry name" value="CRF-BP_C"/>
</dbReference>
<feature type="signal peptide" evidence="6">
    <location>
        <begin position="1"/>
        <end position="20"/>
    </location>
</feature>
<feature type="domain" description="Corticotropin-releasing factor binding protein N-terminal" evidence="7">
    <location>
        <begin position="48"/>
        <end position="172"/>
    </location>
</feature>
<evidence type="ECO:0000259" key="7">
    <source>
        <dbReference type="Pfam" id="PF05428"/>
    </source>
</evidence>
<dbReference type="GO" id="GO:0005615">
    <property type="term" value="C:extracellular space"/>
    <property type="evidence" value="ECO:0007669"/>
    <property type="project" value="TreeGrafter"/>
</dbReference>
<dbReference type="PANTHER" id="PTHR10278">
    <property type="entry name" value="CORTICOTROPIN-RELEASING FACTOR-BINDING PROTEIN"/>
    <property type="match status" value="1"/>
</dbReference>
<proteinExistence type="predicted"/>
<dbReference type="OrthoDB" id="10056927at2759"/>
<comment type="caution">
    <text evidence="9">The sequence shown here is derived from an EMBL/GenBank/DDBJ whole genome shotgun (WGS) entry which is preliminary data.</text>
</comment>
<evidence type="ECO:0000256" key="1">
    <source>
        <dbReference type="ARBA" id="ARBA00004613"/>
    </source>
</evidence>
<dbReference type="Proteomes" id="UP001152320">
    <property type="component" value="Chromosome 9"/>
</dbReference>
<evidence type="ECO:0000256" key="2">
    <source>
        <dbReference type="ARBA" id="ARBA00022525"/>
    </source>
</evidence>
<gene>
    <name evidence="9" type="ORF">HOLleu_19766</name>
</gene>
<evidence type="ECO:0000256" key="6">
    <source>
        <dbReference type="SAM" id="SignalP"/>
    </source>
</evidence>
<keyword evidence="4" id="KW-1015">Disulfide bond</keyword>
<dbReference type="GO" id="GO:0051424">
    <property type="term" value="F:corticotropin-releasing hormone binding"/>
    <property type="evidence" value="ECO:0007669"/>
    <property type="project" value="InterPro"/>
</dbReference>
<reference evidence="9" key="1">
    <citation type="submission" date="2021-10" db="EMBL/GenBank/DDBJ databases">
        <title>Tropical sea cucumber genome reveals ecological adaptation and Cuvierian tubules defense mechanism.</title>
        <authorList>
            <person name="Chen T."/>
        </authorList>
    </citation>
    <scope>NUCLEOTIDE SEQUENCE</scope>
    <source>
        <strain evidence="9">Nanhai2018</strain>
        <tissue evidence="9">Muscle</tissue>
    </source>
</reference>
<organism evidence="9 10">
    <name type="scientific">Holothuria leucospilota</name>
    <name type="common">Black long sea cucumber</name>
    <name type="synonym">Mertensiothuria leucospilota</name>
    <dbReference type="NCBI Taxonomy" id="206669"/>
    <lineage>
        <taxon>Eukaryota</taxon>
        <taxon>Metazoa</taxon>
        <taxon>Echinodermata</taxon>
        <taxon>Eleutherozoa</taxon>
        <taxon>Echinozoa</taxon>
        <taxon>Holothuroidea</taxon>
        <taxon>Aspidochirotacea</taxon>
        <taxon>Aspidochirotida</taxon>
        <taxon>Holothuriidae</taxon>
        <taxon>Holothuria</taxon>
    </lineage>
</organism>
<name>A0A9Q1BZR4_HOLLE</name>
<protein>
    <submittedName>
        <fullName evidence="9">Corticotropin-releasing factor-binding protein</fullName>
    </submittedName>
</protein>
<feature type="chain" id="PRO_5040154656" evidence="6">
    <location>
        <begin position="21"/>
        <end position="341"/>
    </location>
</feature>
<dbReference type="AlphaFoldDB" id="A0A9Q1BZR4"/>
<evidence type="ECO:0000256" key="5">
    <source>
        <dbReference type="ARBA" id="ARBA00023180"/>
    </source>
</evidence>
<keyword evidence="2" id="KW-0964">Secreted</keyword>
<dbReference type="Pfam" id="PF05428">
    <property type="entry name" value="CRF-BP_N"/>
    <property type="match status" value="1"/>
</dbReference>
<evidence type="ECO:0000259" key="8">
    <source>
        <dbReference type="Pfam" id="PF23541"/>
    </source>
</evidence>
<comment type="subcellular location">
    <subcellularLocation>
        <location evidence="1">Secreted</location>
    </subcellularLocation>
</comment>
<dbReference type="InterPro" id="IPR008435">
    <property type="entry name" value="CRF-bd"/>
</dbReference>
<dbReference type="Pfam" id="PF23541">
    <property type="entry name" value="CRF-BP_C"/>
    <property type="match status" value="1"/>
</dbReference>
<keyword evidence="5" id="KW-0325">Glycoprotein</keyword>
<evidence type="ECO:0000313" key="9">
    <source>
        <dbReference type="EMBL" id="KAJ8035936.1"/>
    </source>
</evidence>
<dbReference type="GO" id="GO:0009755">
    <property type="term" value="P:hormone-mediated signaling pathway"/>
    <property type="evidence" value="ECO:0007669"/>
    <property type="project" value="TreeGrafter"/>
</dbReference>
<dbReference type="EMBL" id="JAIZAY010000009">
    <property type="protein sequence ID" value="KAJ8035936.1"/>
    <property type="molecule type" value="Genomic_DNA"/>
</dbReference>